<evidence type="ECO:0000313" key="1">
    <source>
        <dbReference type="EMBL" id="KAK1122213.1"/>
    </source>
</evidence>
<sequence>MHKRISRRSITIPAAWITPAGVPWKKEPDDVNLSFTANYLSTACKVGGEVGVHASRKYETGRLDTSPEGISLDSPSCPRHTVYIESAFYLLSPRHLIPLPFSVHSFVPTDSADDVSSGASSAAVEEIKIRPIARRREEGAISPR</sequence>
<proteinExistence type="predicted"/>
<dbReference type="EMBL" id="JAHYIQ010000023">
    <property type="protein sequence ID" value="KAK1122213.1"/>
    <property type="molecule type" value="Genomic_DNA"/>
</dbReference>
<dbReference type="AlphaFoldDB" id="A0AA40FN24"/>
<protein>
    <submittedName>
        <fullName evidence="1">Uncharacterized protein</fullName>
    </submittedName>
</protein>
<dbReference type="Proteomes" id="UP001177670">
    <property type="component" value="Unassembled WGS sequence"/>
</dbReference>
<organism evidence="1 2">
    <name type="scientific">Melipona bicolor</name>
    <dbReference type="NCBI Taxonomy" id="60889"/>
    <lineage>
        <taxon>Eukaryota</taxon>
        <taxon>Metazoa</taxon>
        <taxon>Ecdysozoa</taxon>
        <taxon>Arthropoda</taxon>
        <taxon>Hexapoda</taxon>
        <taxon>Insecta</taxon>
        <taxon>Pterygota</taxon>
        <taxon>Neoptera</taxon>
        <taxon>Endopterygota</taxon>
        <taxon>Hymenoptera</taxon>
        <taxon>Apocrita</taxon>
        <taxon>Aculeata</taxon>
        <taxon>Apoidea</taxon>
        <taxon>Anthophila</taxon>
        <taxon>Apidae</taxon>
        <taxon>Melipona</taxon>
    </lineage>
</organism>
<gene>
    <name evidence="1" type="ORF">K0M31_009439</name>
</gene>
<reference evidence="1" key="1">
    <citation type="submission" date="2021-10" db="EMBL/GenBank/DDBJ databases">
        <title>Melipona bicolor Genome sequencing and assembly.</title>
        <authorList>
            <person name="Araujo N.S."/>
            <person name="Arias M.C."/>
        </authorList>
    </citation>
    <scope>NUCLEOTIDE SEQUENCE</scope>
    <source>
        <strain evidence="1">USP_2M_L1-L4_2017</strain>
        <tissue evidence="1">Whole body</tissue>
    </source>
</reference>
<comment type="caution">
    <text evidence="1">The sequence shown here is derived from an EMBL/GenBank/DDBJ whole genome shotgun (WGS) entry which is preliminary data.</text>
</comment>
<accession>A0AA40FN24</accession>
<keyword evidence="2" id="KW-1185">Reference proteome</keyword>
<name>A0AA40FN24_9HYME</name>
<evidence type="ECO:0000313" key="2">
    <source>
        <dbReference type="Proteomes" id="UP001177670"/>
    </source>
</evidence>